<evidence type="ECO:0000256" key="4">
    <source>
        <dbReference type="SAM" id="Phobius"/>
    </source>
</evidence>
<keyword evidence="4" id="KW-0812">Transmembrane</keyword>
<accession>A0A1B8ZTF7</accession>
<keyword evidence="2" id="KW-0238">DNA-binding</keyword>
<organism evidence="6 7">
    <name type="scientific">Chryseobacterium arthrosphaerae</name>
    <dbReference type="NCBI Taxonomy" id="651561"/>
    <lineage>
        <taxon>Bacteria</taxon>
        <taxon>Pseudomonadati</taxon>
        <taxon>Bacteroidota</taxon>
        <taxon>Flavobacteriia</taxon>
        <taxon>Flavobacteriales</taxon>
        <taxon>Weeksellaceae</taxon>
        <taxon>Chryseobacterium group</taxon>
        <taxon>Chryseobacterium</taxon>
    </lineage>
</organism>
<dbReference type="InterPro" id="IPR009057">
    <property type="entry name" value="Homeodomain-like_sf"/>
</dbReference>
<feature type="domain" description="HTH araC/xylS-type" evidence="5">
    <location>
        <begin position="437"/>
        <end position="545"/>
    </location>
</feature>
<dbReference type="SUPFAM" id="SSF46689">
    <property type="entry name" value="Homeodomain-like"/>
    <property type="match status" value="1"/>
</dbReference>
<evidence type="ECO:0000259" key="5">
    <source>
        <dbReference type="PROSITE" id="PS01124"/>
    </source>
</evidence>
<evidence type="ECO:0000313" key="6">
    <source>
        <dbReference type="EMBL" id="OCA74876.1"/>
    </source>
</evidence>
<dbReference type="PANTHER" id="PTHR43280:SF34">
    <property type="entry name" value="ARAC-FAMILY TRANSCRIPTIONAL REGULATOR"/>
    <property type="match status" value="1"/>
</dbReference>
<evidence type="ECO:0000256" key="2">
    <source>
        <dbReference type="ARBA" id="ARBA00023125"/>
    </source>
</evidence>
<name>A0A1B8ZTF7_9FLAO</name>
<gene>
    <name evidence="6" type="ORF">BBI00_11275</name>
</gene>
<dbReference type="PROSITE" id="PS01124">
    <property type="entry name" value="HTH_ARAC_FAMILY_2"/>
    <property type="match status" value="1"/>
</dbReference>
<dbReference type="GO" id="GO:0043565">
    <property type="term" value="F:sequence-specific DNA binding"/>
    <property type="evidence" value="ECO:0007669"/>
    <property type="project" value="InterPro"/>
</dbReference>
<keyword evidence="1" id="KW-0805">Transcription regulation</keyword>
<comment type="caution">
    <text evidence="6">The sequence shown here is derived from an EMBL/GenBank/DDBJ whole genome shotgun (WGS) entry which is preliminary data.</text>
</comment>
<keyword evidence="3" id="KW-0804">Transcription</keyword>
<evidence type="ECO:0000256" key="3">
    <source>
        <dbReference type="ARBA" id="ARBA00023163"/>
    </source>
</evidence>
<keyword evidence="4" id="KW-0472">Membrane</keyword>
<dbReference type="STRING" id="651561.BBI00_11275"/>
<evidence type="ECO:0000313" key="7">
    <source>
        <dbReference type="Proteomes" id="UP000093432"/>
    </source>
</evidence>
<dbReference type="Gene3D" id="1.10.10.60">
    <property type="entry name" value="Homeodomain-like"/>
    <property type="match status" value="2"/>
</dbReference>
<reference evidence="7" key="1">
    <citation type="submission" date="2016-07" db="EMBL/GenBank/DDBJ databases">
        <authorList>
            <person name="Florea S."/>
            <person name="Webb J.S."/>
            <person name="Jaromczyk J."/>
            <person name="Schardl C.L."/>
        </authorList>
    </citation>
    <scope>NUCLEOTIDE SEQUENCE [LARGE SCALE GENOMIC DNA]</scope>
    <source>
        <strain evidence="7">CC-VM-7</strain>
    </source>
</reference>
<evidence type="ECO:0000256" key="1">
    <source>
        <dbReference type="ARBA" id="ARBA00023015"/>
    </source>
</evidence>
<protein>
    <submittedName>
        <fullName evidence="6">AraC family transcriptional regulator</fullName>
    </submittedName>
</protein>
<dbReference type="EMBL" id="MAYG01000001">
    <property type="protein sequence ID" value="OCA74876.1"/>
    <property type="molecule type" value="Genomic_DNA"/>
</dbReference>
<dbReference type="Pfam" id="PF12833">
    <property type="entry name" value="HTH_18"/>
    <property type="match status" value="1"/>
</dbReference>
<sequence length="552" mass="63939">MKTDFRRIIQKKLKSNILSVKMTESSRRVLGLLFILYSIVINGQSGPDFNILADKAFQKLYQNPDDCISYSQGLLVSDQGTEHKIILQNIISQAFAMKGDYVQSVNIYSQKEDAGLKKDLSYFLQVFGDYSLADQYQNLGLYSQSKKIITALLSDSRLLKSTDPKLKTTAAKLFQLQAINFGINKNYRAGLENLAKSDQYLNHHDEESRIIRIENNIFRSSYLMRQNNPEDSKQLIEHVISDLEQRKNSPFLLSLAYESLSRYYFLKQDYKTSAEKLETGLSLIEKLPFNNLKIKIYESLSRNYFALHDDVKYHQYNKSYTDLKTQNDAHTREGIRYIVKLMETNQNKNLEFQKQNYLGSLWFFILTLLLIIIGLLVFFLIIRNKNKDLKKQFDFFEKQSQLKQKNNSVTNSSTEKAEVLEKVQGKDSGKISKEKEEEILRKLEEFEQSDRYLNKSMSLSALSSQMEINTKYLSEVINTSKGKNFNGYINELRINHIAHLLRTEPSFLNYKVSYLAEYSGFSSHSAFTTVFKSVTGMSPNAYIQEISKNKTS</sequence>
<feature type="transmembrane region" description="Helical" evidence="4">
    <location>
        <begin position="361"/>
        <end position="382"/>
    </location>
</feature>
<dbReference type="SMART" id="SM00342">
    <property type="entry name" value="HTH_ARAC"/>
    <property type="match status" value="1"/>
</dbReference>
<proteinExistence type="predicted"/>
<dbReference type="Proteomes" id="UP000093432">
    <property type="component" value="Unassembled WGS sequence"/>
</dbReference>
<dbReference type="AlphaFoldDB" id="A0A1B8ZTF7"/>
<dbReference type="InterPro" id="IPR018060">
    <property type="entry name" value="HTH_AraC"/>
</dbReference>
<keyword evidence="4" id="KW-1133">Transmembrane helix</keyword>
<dbReference type="GO" id="GO:0003700">
    <property type="term" value="F:DNA-binding transcription factor activity"/>
    <property type="evidence" value="ECO:0007669"/>
    <property type="project" value="InterPro"/>
</dbReference>
<dbReference type="PANTHER" id="PTHR43280">
    <property type="entry name" value="ARAC-FAMILY TRANSCRIPTIONAL REGULATOR"/>
    <property type="match status" value="1"/>
</dbReference>